<evidence type="ECO:0000256" key="5">
    <source>
        <dbReference type="ARBA" id="ARBA00023004"/>
    </source>
</evidence>
<keyword evidence="8" id="KW-0472">Membrane</keyword>
<dbReference type="PANTHER" id="PTHR46206:SF6">
    <property type="entry name" value="CYTOCHROME P450 MONOOXYGENASE AN1598-RELATED"/>
    <property type="match status" value="1"/>
</dbReference>
<comment type="similarity">
    <text evidence="2">Belongs to the cytochrome P450 family.</text>
</comment>
<gene>
    <name evidence="9" type="ORF">N7460_000192</name>
</gene>
<dbReference type="GO" id="GO:0020037">
    <property type="term" value="F:heme binding"/>
    <property type="evidence" value="ECO:0007669"/>
    <property type="project" value="InterPro"/>
</dbReference>
<dbReference type="GO" id="GO:0005506">
    <property type="term" value="F:iron ion binding"/>
    <property type="evidence" value="ECO:0007669"/>
    <property type="project" value="InterPro"/>
</dbReference>
<dbReference type="InterPro" id="IPR002403">
    <property type="entry name" value="Cyt_P450_E_grp-IV"/>
</dbReference>
<dbReference type="CDD" id="cd11041">
    <property type="entry name" value="CYP503A1-like"/>
    <property type="match status" value="1"/>
</dbReference>
<dbReference type="EMBL" id="JAQJZL010000001">
    <property type="protein sequence ID" value="KAJ6056918.1"/>
    <property type="molecule type" value="Genomic_DNA"/>
</dbReference>
<keyword evidence="8" id="KW-1133">Transmembrane helix</keyword>
<dbReference type="SUPFAM" id="SSF48264">
    <property type="entry name" value="Cytochrome P450"/>
    <property type="match status" value="1"/>
</dbReference>
<comment type="caution">
    <text evidence="9">The sequence shown here is derived from an EMBL/GenBank/DDBJ whole genome shotgun (WGS) entry which is preliminary data.</text>
</comment>
<dbReference type="Proteomes" id="UP001219568">
    <property type="component" value="Unassembled WGS sequence"/>
</dbReference>
<evidence type="ECO:0000256" key="2">
    <source>
        <dbReference type="ARBA" id="ARBA00010617"/>
    </source>
</evidence>
<dbReference type="GO" id="GO:0043386">
    <property type="term" value="P:mycotoxin biosynthetic process"/>
    <property type="evidence" value="ECO:0007669"/>
    <property type="project" value="UniProtKB-ARBA"/>
</dbReference>
<evidence type="ECO:0000256" key="7">
    <source>
        <dbReference type="PIRSR" id="PIRSR602403-1"/>
    </source>
</evidence>
<name>A0AAD6IM78_PENCN</name>
<dbReference type="Gene3D" id="1.10.630.10">
    <property type="entry name" value="Cytochrome P450"/>
    <property type="match status" value="1"/>
</dbReference>
<keyword evidence="7" id="KW-0349">Heme</keyword>
<reference evidence="9" key="2">
    <citation type="submission" date="2023-01" db="EMBL/GenBank/DDBJ databases">
        <authorList>
            <person name="Petersen C."/>
        </authorList>
    </citation>
    <scope>NUCLEOTIDE SEQUENCE</scope>
    <source>
        <strain evidence="9">IBT 15450</strain>
    </source>
</reference>
<evidence type="ECO:0000256" key="1">
    <source>
        <dbReference type="ARBA" id="ARBA00001971"/>
    </source>
</evidence>
<dbReference type="PRINTS" id="PR00385">
    <property type="entry name" value="P450"/>
</dbReference>
<proteinExistence type="inferred from homology"/>
<sequence>MDPNTWSADLFQLASQWQEKGLLTRYNVFMAISITVTALYLIHKGISRARSFRAPLVGRRFSWEPKWLIGLRFSQYGLEHLMEGCKRFNDGIFKVARNDTDILVIPNRYVDELHSKPEEHISAIKAHMKNLLGKYSTIDILQEGNLHTHVLQTKLTPNLGSLMSTIEEELRFAMTEEIPSTHEDWKDVSIYDIILHLVARISARVFVGQPTCRNQEWLDTSIRFTEHAFLTLAILRRLPKFLHPIVAPLLPSYWAVHRDLQTAKRIISPIVKQRTADEASGEPGYKKPTDLLQWMIDVASPRDGQPDKLAHRQLVLSLAAIHTTTMAVAYAIYDLCQFPEYVEPLRQEITDSLEQDGKWAKTTLTKMHKLDSFIKESQRLSPPSLLSFQRIVMQEVTLSDGTALPKGTHISVPAAEVLQGKAFDSSFDGFRYSRRRQNSGEAHKYQFATTDKNSLHFGHGKYACPGRFFAAYEIKMIISHLLMDYDFRFPPGTSRPKVFSADEVLLPDPSTRVLMHRRTDSAHSNCH</sequence>
<protein>
    <recommendedName>
        <fullName evidence="11">Cytochrome P450</fullName>
    </recommendedName>
</protein>
<keyword evidence="8" id="KW-0812">Transmembrane</keyword>
<evidence type="ECO:0000313" key="9">
    <source>
        <dbReference type="EMBL" id="KAJ6056918.1"/>
    </source>
</evidence>
<keyword evidence="5 7" id="KW-0408">Iron</keyword>
<dbReference type="PANTHER" id="PTHR46206">
    <property type="entry name" value="CYTOCHROME P450"/>
    <property type="match status" value="1"/>
</dbReference>
<evidence type="ECO:0008006" key="11">
    <source>
        <dbReference type="Google" id="ProtNLM"/>
    </source>
</evidence>
<dbReference type="PRINTS" id="PR00465">
    <property type="entry name" value="EP450IV"/>
</dbReference>
<comment type="cofactor">
    <cofactor evidence="1 7">
        <name>heme</name>
        <dbReference type="ChEBI" id="CHEBI:30413"/>
    </cofactor>
</comment>
<organism evidence="9 10">
    <name type="scientific">Penicillium canescens</name>
    <dbReference type="NCBI Taxonomy" id="5083"/>
    <lineage>
        <taxon>Eukaryota</taxon>
        <taxon>Fungi</taxon>
        <taxon>Dikarya</taxon>
        <taxon>Ascomycota</taxon>
        <taxon>Pezizomycotina</taxon>
        <taxon>Eurotiomycetes</taxon>
        <taxon>Eurotiomycetidae</taxon>
        <taxon>Eurotiales</taxon>
        <taxon>Aspergillaceae</taxon>
        <taxon>Penicillium</taxon>
    </lineage>
</organism>
<keyword evidence="6" id="KW-0503">Monooxygenase</keyword>
<reference evidence="9" key="1">
    <citation type="journal article" date="2023" name="IMA Fungus">
        <title>Comparative genomic study of the Penicillium genus elucidates a diverse pangenome and 15 lateral gene transfer events.</title>
        <authorList>
            <person name="Petersen C."/>
            <person name="Sorensen T."/>
            <person name="Nielsen M.R."/>
            <person name="Sondergaard T.E."/>
            <person name="Sorensen J.L."/>
            <person name="Fitzpatrick D.A."/>
            <person name="Frisvad J.C."/>
            <person name="Nielsen K.L."/>
        </authorList>
    </citation>
    <scope>NUCLEOTIDE SEQUENCE</scope>
    <source>
        <strain evidence="9">IBT 15450</strain>
    </source>
</reference>
<dbReference type="GO" id="GO:0016705">
    <property type="term" value="F:oxidoreductase activity, acting on paired donors, with incorporation or reduction of molecular oxygen"/>
    <property type="evidence" value="ECO:0007669"/>
    <property type="project" value="InterPro"/>
</dbReference>
<dbReference type="InterPro" id="IPR036396">
    <property type="entry name" value="Cyt_P450_sf"/>
</dbReference>
<keyword evidence="10" id="KW-1185">Reference proteome</keyword>
<accession>A0AAD6IM78</accession>
<dbReference type="Pfam" id="PF00067">
    <property type="entry name" value="p450"/>
    <property type="match status" value="1"/>
</dbReference>
<dbReference type="GO" id="GO:0004497">
    <property type="term" value="F:monooxygenase activity"/>
    <property type="evidence" value="ECO:0007669"/>
    <property type="project" value="UniProtKB-KW"/>
</dbReference>
<evidence type="ECO:0000256" key="6">
    <source>
        <dbReference type="ARBA" id="ARBA00023033"/>
    </source>
</evidence>
<feature type="transmembrane region" description="Helical" evidence="8">
    <location>
        <begin position="26"/>
        <end position="43"/>
    </location>
</feature>
<dbReference type="InterPro" id="IPR001128">
    <property type="entry name" value="Cyt_P450"/>
</dbReference>
<evidence type="ECO:0000256" key="8">
    <source>
        <dbReference type="SAM" id="Phobius"/>
    </source>
</evidence>
<feature type="binding site" description="axial binding residue" evidence="7">
    <location>
        <position position="464"/>
    </location>
    <ligand>
        <name>heme</name>
        <dbReference type="ChEBI" id="CHEBI:30413"/>
    </ligand>
    <ligandPart>
        <name>Fe</name>
        <dbReference type="ChEBI" id="CHEBI:18248"/>
    </ligandPart>
</feature>
<dbReference type="SMR" id="A0AAD6IM78"/>
<evidence type="ECO:0000256" key="3">
    <source>
        <dbReference type="ARBA" id="ARBA00022723"/>
    </source>
</evidence>
<keyword evidence="4" id="KW-0560">Oxidoreductase</keyword>
<evidence type="ECO:0000256" key="4">
    <source>
        <dbReference type="ARBA" id="ARBA00023002"/>
    </source>
</evidence>
<dbReference type="AlphaFoldDB" id="A0AAD6IM78"/>
<keyword evidence="3 7" id="KW-0479">Metal-binding</keyword>
<evidence type="ECO:0000313" key="10">
    <source>
        <dbReference type="Proteomes" id="UP001219568"/>
    </source>
</evidence>